<feature type="compositionally biased region" description="Low complexity" evidence="1">
    <location>
        <begin position="481"/>
        <end position="503"/>
    </location>
</feature>
<keyword evidence="3" id="KW-1185">Reference proteome</keyword>
<gene>
    <name evidence="2" type="ORF">OHC33_000327</name>
</gene>
<feature type="compositionally biased region" description="Low complexity" evidence="1">
    <location>
        <begin position="588"/>
        <end position="599"/>
    </location>
</feature>
<feature type="compositionally biased region" description="Basic and acidic residues" evidence="1">
    <location>
        <begin position="295"/>
        <end position="311"/>
    </location>
</feature>
<feature type="compositionally biased region" description="Polar residues" evidence="1">
    <location>
        <begin position="971"/>
        <end position="983"/>
    </location>
</feature>
<name>A0AAN8ELE4_9EURO</name>
<feature type="region of interest" description="Disordered" evidence="1">
    <location>
        <begin position="779"/>
        <end position="809"/>
    </location>
</feature>
<feature type="compositionally biased region" description="Polar residues" evidence="1">
    <location>
        <begin position="640"/>
        <end position="657"/>
    </location>
</feature>
<feature type="region of interest" description="Disordered" evidence="1">
    <location>
        <begin position="173"/>
        <end position="213"/>
    </location>
</feature>
<sequence>MPQLKQLSCCIQWSDTNAPFQEYGTVYGDGVVETFIIVPNKPQCFCIRLTSRGFISEGLSMIVFIDGNYQCNRTRVNLCPPKEGIPANRTEIDFLLRQKEKAHGDGIYMGREWRFDNHNVVAEAPEGFRESHFDDLGTIEVLVLRCKATSPADADYEGSSSGEDSDCFIERPAAEDQEESKAVEEAKPAAAPAPPAAAPPPSAPEPEEDAFGGMMGLFDGANDYYEPYNRDGGHDGYHGRDGRWVWHQKETPPTLHAGLPQYHQPPPQHYHAPEHHNPPQYHHPPPPPTQRFRTPTHERPEQHVYPERQQEQRNYSGPKRVHWDMGQYQPQHPHASGRDSRQPADYSHPAYRPPSPERVRSAERRPSEAQRRPSAEPYGPQQMGARRNNSQWEHQQSRHPSSGDTRYHGDSRPREKSIVSTLHRSELTLRLGSLVITKTTNQDGVMVMVPAVHILVHRRKKSRDYAPQQPLPNINQPTSNQPQHHYPPGYYPPQNMHQPPPQQYLYYPIPAPVEPGHPPAEYHAGYWPVHHPYAYVQYRPPMSLAPHTSAEQQAPNNIPPGYEDQTSPKNTTFNVPGAIAGPGGSWDGQPNPNGNAQDGGDNGGWEQQGNGDNQNAQTWDNNVANANGSGDWDNAGSGEAGNNQSGDWSGNNDTGNPQDNAGNDWNDDGNQNEQIGDNNGGDSGWGNNENNNNANDNWQDAGTAGNNNNGAAGGDSWGADNANANANAGGGWDAGSGGAQDQQNNAAVSNSATPVADAPRDLYGPHGPYYSLRALRLDEPRPDAEEEPRYDVPKSIAVERGSTKQVQPGPGYRYFKKRMIPEYIDSMETPYARFVFKYRTKEQLHDEVGIEVDVEPTGDQEIQEFQNLDKQALVDMLMRAKSALGGKVPSPPLTPSTPADSSDAGVPKALDAPSYPYLKYSLPPLRPVPNGNKHQMHSDTSFAPKIEDANKENDANWNTGGTAANNNNDWSNTGPANDNSWNAGTGGGN</sequence>
<feature type="compositionally biased region" description="Polar residues" evidence="1">
    <location>
        <begin position="564"/>
        <end position="574"/>
    </location>
</feature>
<comment type="caution">
    <text evidence="2">The sequence shown here is derived from an EMBL/GenBank/DDBJ whole genome shotgun (WGS) entry which is preliminary data.</text>
</comment>
<feature type="region of interest" description="Disordered" evidence="1">
    <location>
        <begin position="546"/>
        <end position="764"/>
    </location>
</feature>
<feature type="compositionally biased region" description="Basic and acidic residues" evidence="1">
    <location>
        <begin position="355"/>
        <end position="374"/>
    </location>
</feature>
<evidence type="ECO:0000313" key="3">
    <source>
        <dbReference type="Proteomes" id="UP001316803"/>
    </source>
</evidence>
<feature type="compositionally biased region" description="Basic and acidic residues" evidence="1">
    <location>
        <begin position="405"/>
        <end position="421"/>
    </location>
</feature>
<feature type="compositionally biased region" description="Gly residues" evidence="1">
    <location>
        <begin position="728"/>
        <end position="738"/>
    </location>
</feature>
<feature type="region of interest" description="Disordered" evidence="1">
    <location>
        <begin position="885"/>
        <end position="908"/>
    </location>
</feature>
<feature type="compositionally biased region" description="Low complexity" evidence="1">
    <location>
        <begin position="685"/>
        <end position="710"/>
    </location>
</feature>
<feature type="compositionally biased region" description="Basic and acidic residues" evidence="1">
    <location>
        <begin position="779"/>
        <end position="792"/>
    </location>
</feature>
<accession>A0AAN8ELE4</accession>
<feature type="compositionally biased region" description="Polar residues" evidence="1">
    <location>
        <begin position="471"/>
        <end position="480"/>
    </location>
</feature>
<feature type="compositionally biased region" description="Pro residues" evidence="1">
    <location>
        <begin position="191"/>
        <end position="204"/>
    </location>
</feature>
<dbReference type="AlphaFoldDB" id="A0AAN8ELE4"/>
<reference evidence="2 3" key="1">
    <citation type="submission" date="2022-12" db="EMBL/GenBank/DDBJ databases">
        <title>Genomic features and morphological characterization of a novel Knufia sp. strain isolated from spacecraft assembly facility.</title>
        <authorList>
            <person name="Teixeira M."/>
            <person name="Chander A.M."/>
            <person name="Stajich J.E."/>
            <person name="Venkateswaran K."/>
        </authorList>
    </citation>
    <scope>NUCLEOTIDE SEQUENCE [LARGE SCALE GENOMIC DNA]</scope>
    <source>
        <strain evidence="2 3">FJI-L2-BK-P2</strain>
    </source>
</reference>
<dbReference type="EMBL" id="JAKLMC020000001">
    <property type="protein sequence ID" value="KAK5958484.1"/>
    <property type="molecule type" value="Genomic_DNA"/>
</dbReference>
<feature type="compositionally biased region" description="Low complexity" evidence="1">
    <location>
        <begin position="717"/>
        <end position="727"/>
    </location>
</feature>
<feature type="compositionally biased region" description="Low complexity" evidence="1">
    <location>
        <begin position="658"/>
        <end position="672"/>
    </location>
</feature>
<organism evidence="2 3">
    <name type="scientific">Knufia fluminis</name>
    <dbReference type="NCBI Taxonomy" id="191047"/>
    <lineage>
        <taxon>Eukaryota</taxon>
        <taxon>Fungi</taxon>
        <taxon>Dikarya</taxon>
        <taxon>Ascomycota</taxon>
        <taxon>Pezizomycotina</taxon>
        <taxon>Eurotiomycetes</taxon>
        <taxon>Chaetothyriomycetidae</taxon>
        <taxon>Chaetothyriales</taxon>
        <taxon>Trichomeriaceae</taxon>
        <taxon>Knufia</taxon>
    </lineage>
</organism>
<feature type="region of interest" description="Disordered" evidence="1">
    <location>
        <begin position="460"/>
        <end position="503"/>
    </location>
</feature>
<feature type="region of interest" description="Disordered" evidence="1">
    <location>
        <begin position="255"/>
        <end position="421"/>
    </location>
</feature>
<feature type="compositionally biased region" description="Basic and acidic residues" evidence="1">
    <location>
        <begin position="173"/>
        <end position="187"/>
    </location>
</feature>
<evidence type="ECO:0000256" key="1">
    <source>
        <dbReference type="SAM" id="MobiDB-lite"/>
    </source>
</evidence>
<feature type="compositionally biased region" description="Polar residues" evidence="1">
    <location>
        <begin position="387"/>
        <end position="404"/>
    </location>
</feature>
<proteinExistence type="predicted"/>
<dbReference type="Proteomes" id="UP001316803">
    <property type="component" value="Unassembled WGS sequence"/>
</dbReference>
<feature type="compositionally biased region" description="Basic and acidic residues" evidence="1">
    <location>
        <begin position="945"/>
        <end position="954"/>
    </location>
</feature>
<feature type="region of interest" description="Disordered" evidence="1">
    <location>
        <begin position="926"/>
        <end position="989"/>
    </location>
</feature>
<evidence type="ECO:0000313" key="2">
    <source>
        <dbReference type="EMBL" id="KAK5958484.1"/>
    </source>
</evidence>
<feature type="compositionally biased region" description="Polar residues" evidence="1">
    <location>
        <begin position="605"/>
        <end position="628"/>
    </location>
</feature>
<protein>
    <submittedName>
        <fullName evidence="2">Uncharacterized protein</fullName>
    </submittedName>
</protein>
<feature type="compositionally biased region" description="Low complexity" evidence="1">
    <location>
        <begin position="955"/>
        <end position="970"/>
    </location>
</feature>